<evidence type="ECO:0000256" key="4">
    <source>
        <dbReference type="ARBA" id="ARBA00022989"/>
    </source>
</evidence>
<keyword evidence="2" id="KW-0813">Transport</keyword>
<feature type="transmembrane region" description="Helical" evidence="6">
    <location>
        <begin position="302"/>
        <end position="321"/>
    </location>
</feature>
<dbReference type="Pfam" id="PF07690">
    <property type="entry name" value="MFS_1"/>
    <property type="match status" value="1"/>
</dbReference>
<feature type="transmembrane region" description="Helical" evidence="6">
    <location>
        <begin position="268"/>
        <end position="290"/>
    </location>
</feature>
<dbReference type="GO" id="GO:0016020">
    <property type="term" value="C:membrane"/>
    <property type="evidence" value="ECO:0007669"/>
    <property type="project" value="UniProtKB-SubCell"/>
</dbReference>
<evidence type="ECO:0000313" key="8">
    <source>
        <dbReference type="Proteomes" id="UP000078486"/>
    </source>
</evidence>
<feature type="transmembrane region" description="Helical" evidence="6">
    <location>
        <begin position="199"/>
        <end position="216"/>
    </location>
</feature>
<protein>
    <submittedName>
        <fullName evidence="7">MFS transporter</fullName>
    </submittedName>
</protein>
<feature type="transmembrane region" description="Helical" evidence="6">
    <location>
        <begin position="75"/>
        <end position="93"/>
    </location>
</feature>
<name>A0A178ICQ8_9BACT</name>
<organism evidence="7 8">
    <name type="scientific">Termitidicoccus mucosus</name>
    <dbReference type="NCBI Taxonomy" id="1184151"/>
    <lineage>
        <taxon>Bacteria</taxon>
        <taxon>Pseudomonadati</taxon>
        <taxon>Verrucomicrobiota</taxon>
        <taxon>Opitutia</taxon>
        <taxon>Opitutales</taxon>
        <taxon>Opitutaceae</taxon>
        <taxon>Termitidicoccus</taxon>
    </lineage>
</organism>
<feature type="transmembrane region" description="Helical" evidence="6">
    <location>
        <begin position="161"/>
        <end position="178"/>
    </location>
</feature>
<dbReference type="Proteomes" id="UP000078486">
    <property type="component" value="Unassembled WGS sequence"/>
</dbReference>
<keyword evidence="4 6" id="KW-1133">Transmembrane helix</keyword>
<sequence length="525" mass="56772">MRPVIYAATSVLLIFTQGLGMNFVPVNLPQLAGAFGATTTEMNWFVAAYMAPFASMTLILIKVRTQFGLRRFAEPSIVVFVVASLLHLIPHNIYSGMAVRFLAGMVGPAISSLGFLYMLEAFPPALKRTWGFSMALTCSLSMPMVARLISPPLLDIGGWQALYAMDVGLALLALAAIYRLPLTTIQRAKVLHWKDAITFPLIAIGFGLLAVVFTMGRQPDYWWLESPWLGWCAAAALVAIGAAAVIEVHRDTPLVNVRWLLSGEMLRFALVALVFRIVLSEQTTGAAGLFQSIGLLNEQSRGLYLVILAGMAAGGLVSGAILKPERIRRIHMLSLLCICAGACMDGQATSLTRPENMYMSQALIAFGSVLFLPSVMTAGIAAALKRGPTYITSYIVVFLFTQNLGGLMGSSFLNTFVTIREKFHSSLLVERIVMADPLVAGRVSQLSAAYGRVLTDGVLLKAEGLALLSQQTTREAYILAYNDVFLAISVIAGAALAVLLLRSAYIQLKMKFFLPTNKTGEPVSC</sequence>
<dbReference type="Gene3D" id="1.20.1250.20">
    <property type="entry name" value="MFS general substrate transporter like domains"/>
    <property type="match status" value="1"/>
</dbReference>
<keyword evidence="3 6" id="KW-0812">Transmembrane</keyword>
<feature type="transmembrane region" description="Helical" evidence="6">
    <location>
        <begin position="228"/>
        <end position="248"/>
    </location>
</feature>
<dbReference type="GO" id="GO:0022857">
    <property type="term" value="F:transmembrane transporter activity"/>
    <property type="evidence" value="ECO:0007669"/>
    <property type="project" value="InterPro"/>
</dbReference>
<gene>
    <name evidence="7" type="ORF">AW736_20700</name>
</gene>
<feature type="transmembrane region" description="Helical" evidence="6">
    <location>
        <begin position="99"/>
        <end position="118"/>
    </location>
</feature>
<evidence type="ECO:0000256" key="6">
    <source>
        <dbReference type="SAM" id="Phobius"/>
    </source>
</evidence>
<evidence type="ECO:0000256" key="2">
    <source>
        <dbReference type="ARBA" id="ARBA00022448"/>
    </source>
</evidence>
<evidence type="ECO:0000313" key="7">
    <source>
        <dbReference type="EMBL" id="OAM87803.1"/>
    </source>
</evidence>
<dbReference type="EMBL" id="LRRQ01000157">
    <property type="protein sequence ID" value="OAM87803.1"/>
    <property type="molecule type" value="Genomic_DNA"/>
</dbReference>
<proteinExistence type="predicted"/>
<comment type="subcellular location">
    <subcellularLocation>
        <location evidence="1">Membrane</location>
        <topology evidence="1">Multi-pass membrane protein</topology>
    </subcellularLocation>
</comment>
<feature type="transmembrane region" description="Helical" evidence="6">
    <location>
        <begin position="44"/>
        <end position="63"/>
    </location>
</feature>
<evidence type="ECO:0000256" key="1">
    <source>
        <dbReference type="ARBA" id="ARBA00004141"/>
    </source>
</evidence>
<keyword evidence="5 6" id="KW-0472">Membrane</keyword>
<accession>A0A178ICQ8</accession>
<feature type="transmembrane region" description="Helical" evidence="6">
    <location>
        <begin position="130"/>
        <end position="149"/>
    </location>
</feature>
<dbReference type="InterPro" id="IPR011701">
    <property type="entry name" value="MFS"/>
</dbReference>
<dbReference type="InterPro" id="IPR036259">
    <property type="entry name" value="MFS_trans_sf"/>
</dbReference>
<feature type="transmembrane region" description="Helical" evidence="6">
    <location>
        <begin position="391"/>
        <end position="413"/>
    </location>
</feature>
<dbReference type="SUPFAM" id="SSF103473">
    <property type="entry name" value="MFS general substrate transporter"/>
    <property type="match status" value="1"/>
</dbReference>
<dbReference type="STRING" id="1184151.AW736_20700"/>
<feature type="transmembrane region" description="Helical" evidence="6">
    <location>
        <begin position="363"/>
        <end position="384"/>
    </location>
</feature>
<dbReference type="PANTHER" id="PTHR42718:SF9">
    <property type="entry name" value="MAJOR FACILITATOR SUPERFAMILY MULTIDRUG TRANSPORTER MFSC"/>
    <property type="match status" value="1"/>
</dbReference>
<dbReference type="AlphaFoldDB" id="A0A178ICQ8"/>
<evidence type="ECO:0000256" key="5">
    <source>
        <dbReference type="ARBA" id="ARBA00023136"/>
    </source>
</evidence>
<keyword evidence="8" id="KW-1185">Reference proteome</keyword>
<evidence type="ECO:0000256" key="3">
    <source>
        <dbReference type="ARBA" id="ARBA00022692"/>
    </source>
</evidence>
<feature type="transmembrane region" description="Helical" evidence="6">
    <location>
        <begin position="484"/>
        <end position="501"/>
    </location>
</feature>
<comment type="caution">
    <text evidence="7">The sequence shown here is derived from an EMBL/GenBank/DDBJ whole genome shotgun (WGS) entry which is preliminary data.</text>
</comment>
<reference evidence="7 8" key="1">
    <citation type="submission" date="2016-01" db="EMBL/GenBank/DDBJ databases">
        <title>High potential of lignocellulose degradation of a new Verrucomicrobia species.</title>
        <authorList>
            <person name="Wang Y."/>
            <person name="Shi Y."/>
            <person name="Qiu Z."/>
            <person name="Liu S."/>
            <person name="Yang H."/>
        </authorList>
    </citation>
    <scope>NUCLEOTIDE SEQUENCE [LARGE SCALE GENOMIC DNA]</scope>
    <source>
        <strain evidence="7 8">TSB47</strain>
    </source>
</reference>
<dbReference type="PANTHER" id="PTHR42718">
    <property type="entry name" value="MAJOR FACILITATOR SUPERFAMILY MULTIDRUG TRANSPORTER MFSC"/>
    <property type="match status" value="1"/>
</dbReference>